<dbReference type="Gene3D" id="2.170.270.10">
    <property type="entry name" value="SET domain"/>
    <property type="match status" value="1"/>
</dbReference>
<evidence type="ECO:0000313" key="2">
    <source>
        <dbReference type="EMBL" id="EWM28082.1"/>
    </source>
</evidence>
<evidence type="ECO:0000256" key="1">
    <source>
        <dbReference type="SAM" id="MobiDB-lite"/>
    </source>
</evidence>
<gene>
    <name evidence="2" type="ORF">Naga_100120g17</name>
</gene>
<dbReference type="Proteomes" id="UP000019335">
    <property type="component" value="Chromosome 5"/>
</dbReference>
<dbReference type="EMBL" id="AZIL01000354">
    <property type="protein sequence ID" value="EWM28082.1"/>
    <property type="molecule type" value="Genomic_DNA"/>
</dbReference>
<dbReference type="AlphaFoldDB" id="W7TPU3"/>
<dbReference type="PANTHER" id="PTHR33524:SF1">
    <property type="entry name" value="SET DOMAIN-CONTAINING PROTEIN"/>
    <property type="match status" value="1"/>
</dbReference>
<evidence type="ECO:0000313" key="3">
    <source>
        <dbReference type="Proteomes" id="UP000019335"/>
    </source>
</evidence>
<evidence type="ECO:0008006" key="4">
    <source>
        <dbReference type="Google" id="ProtNLM"/>
    </source>
</evidence>
<name>W7TPU3_9STRA</name>
<reference evidence="2 3" key="1">
    <citation type="journal article" date="2014" name="Mol. Plant">
        <title>Chromosome Scale Genome Assembly and Transcriptome Profiling of Nannochloropsis gaditana in Nitrogen Depletion.</title>
        <authorList>
            <person name="Corteggiani Carpinelli E."/>
            <person name="Telatin A."/>
            <person name="Vitulo N."/>
            <person name="Forcato C."/>
            <person name="D'Angelo M."/>
            <person name="Schiavon R."/>
            <person name="Vezzi A."/>
            <person name="Giacometti G.M."/>
            <person name="Morosinotto T."/>
            <person name="Valle G."/>
        </authorList>
    </citation>
    <scope>NUCLEOTIDE SEQUENCE [LARGE SCALE GENOMIC DNA]</scope>
    <source>
        <strain evidence="2 3">B-31</strain>
    </source>
</reference>
<protein>
    <recommendedName>
        <fullName evidence="4">SET domain-containing protein</fullName>
    </recommendedName>
</protein>
<keyword evidence="3" id="KW-1185">Reference proteome</keyword>
<dbReference type="SUPFAM" id="SSF82199">
    <property type="entry name" value="SET domain"/>
    <property type="match status" value="1"/>
</dbReference>
<comment type="caution">
    <text evidence="2">The sequence shown here is derived from an EMBL/GenBank/DDBJ whole genome shotgun (WGS) entry which is preliminary data.</text>
</comment>
<dbReference type="CDD" id="cd10537">
    <property type="entry name" value="SET_SETD9"/>
    <property type="match status" value="1"/>
</dbReference>
<organism evidence="2 3">
    <name type="scientific">Nannochloropsis gaditana</name>
    <dbReference type="NCBI Taxonomy" id="72520"/>
    <lineage>
        <taxon>Eukaryota</taxon>
        <taxon>Sar</taxon>
        <taxon>Stramenopiles</taxon>
        <taxon>Ochrophyta</taxon>
        <taxon>Eustigmatophyceae</taxon>
        <taxon>Eustigmatales</taxon>
        <taxon>Monodopsidaceae</taxon>
        <taxon>Nannochloropsis</taxon>
    </lineage>
</organism>
<dbReference type="InterPro" id="IPR046341">
    <property type="entry name" value="SET_dom_sf"/>
</dbReference>
<feature type="region of interest" description="Disordered" evidence="1">
    <location>
        <begin position="96"/>
        <end position="153"/>
    </location>
</feature>
<sequence>MSSILNRLRQSFLRYSVRQRDLQEQADIETALLLTSWWKCITIGHQEDRQTLQQEAERMQSMAGYKQVNILRKNLDQQILRMFLAIDAARTVEETTKASRMHHGFEEINGGTGGSTQAREDWRPPNRRRRPQTSSISRRGEREDMESARESARRGRVFKSLRQDLGFTLCHGPSSILSAGRGVFLEGRARIGSLVGIYPGLVYLPEHLRKAEEVAELFPDPDIFLFQRYDKIVVDGRAAEKMPHNEYALAHLCNHGKPNVMAVAYDFPQDPLGWGGFPHELRPYIPNAFARPRSLLGSPDQSALIQSVVLVATTDLEDGEELFLNYRLNPKHGSESLPPWYVPVDAKEDQRRWA</sequence>
<accession>W7TPU3</accession>
<dbReference type="PANTHER" id="PTHR33524">
    <property type="entry name" value="C5ORF35"/>
    <property type="match status" value="1"/>
</dbReference>
<proteinExistence type="predicted"/>
<dbReference type="OrthoDB" id="442460at2759"/>
<feature type="compositionally biased region" description="Basic and acidic residues" evidence="1">
    <location>
        <begin position="138"/>
        <end position="153"/>
    </location>
</feature>
<dbReference type="InterPro" id="IPR040415">
    <property type="entry name" value="SETD9"/>
</dbReference>